<proteinExistence type="predicted"/>
<keyword evidence="3" id="KW-1185">Reference proteome</keyword>
<sequence length="382" mass="43249">MKKLSLLYILSLLIILLVGSCTPKQKQSQSSVLQTQLDSLYTQQFPNTDEPGGVLLVKKRDSTLFLQSYGVADIKTGEKITENTLFNTGSISKTFVANGILLLQQRGRLSIEDSIAKYFPDFTHPEIANKIKIKHWLSHTSGIPDVRKVKENREFFLTAKDTQNFAPLKIVDSLYFEPGESFRYSNPAYNGLALIIEQVTGIPWQDFIKKEIFEPSGMTRSTITNGAHPSSGVAHGYVFKDGKYQEEDYGELPTFAASGNCGVWSTVHELVNYEKAVQNYVFLNKELTDQSRTIWKPDNWKSKWDPFVGYSWYIEKIPLDKMSSSEITLINHTGSNGGFNSFHIYIPEKDVFIIGLFNQPLKGYNELLGDTIEILVNQNWGE</sequence>
<accession>A0A936ZZQ1</accession>
<evidence type="ECO:0000313" key="2">
    <source>
        <dbReference type="EMBL" id="MBL0685341.1"/>
    </source>
</evidence>
<comment type="caution">
    <text evidence="2">The sequence shown here is derived from an EMBL/GenBank/DDBJ whole genome shotgun (WGS) entry which is preliminary data.</text>
</comment>
<dbReference type="Proteomes" id="UP000651057">
    <property type="component" value="Unassembled WGS sequence"/>
</dbReference>
<dbReference type="InterPro" id="IPR050491">
    <property type="entry name" value="AmpC-like"/>
</dbReference>
<dbReference type="Pfam" id="PF00144">
    <property type="entry name" value="Beta-lactamase"/>
    <property type="match status" value="1"/>
</dbReference>
<reference evidence="2" key="1">
    <citation type="submission" date="2021-01" db="EMBL/GenBank/DDBJ databases">
        <authorList>
            <person name="Zhong Y.L."/>
        </authorList>
    </citation>
    <scope>NUCLEOTIDE SEQUENCE</scope>
    <source>
        <strain evidence="2">KCTC 23302</strain>
    </source>
</reference>
<evidence type="ECO:0000313" key="3">
    <source>
        <dbReference type="Proteomes" id="UP000651057"/>
    </source>
</evidence>
<gene>
    <name evidence="2" type="ORF">JJQ60_17540</name>
</gene>
<dbReference type="RefSeq" id="WP_201923359.1">
    <property type="nucleotide sequence ID" value="NZ_BAABAX010000002.1"/>
</dbReference>
<name>A0A936ZZQ1_9FLAO</name>
<organism evidence="2 3">
    <name type="scientific">Aquimarina mytili</name>
    <dbReference type="NCBI Taxonomy" id="874423"/>
    <lineage>
        <taxon>Bacteria</taxon>
        <taxon>Pseudomonadati</taxon>
        <taxon>Bacteroidota</taxon>
        <taxon>Flavobacteriia</taxon>
        <taxon>Flavobacteriales</taxon>
        <taxon>Flavobacteriaceae</taxon>
        <taxon>Aquimarina</taxon>
    </lineage>
</organism>
<dbReference type="SUPFAM" id="SSF56601">
    <property type="entry name" value="beta-lactamase/transpeptidase-like"/>
    <property type="match status" value="1"/>
</dbReference>
<dbReference type="PANTHER" id="PTHR46825:SF9">
    <property type="entry name" value="BETA-LACTAMASE-RELATED DOMAIN-CONTAINING PROTEIN"/>
    <property type="match status" value="1"/>
</dbReference>
<feature type="domain" description="Beta-lactamase-related" evidence="1">
    <location>
        <begin position="48"/>
        <end position="361"/>
    </location>
</feature>
<dbReference type="InterPro" id="IPR001466">
    <property type="entry name" value="Beta-lactam-related"/>
</dbReference>
<evidence type="ECO:0000259" key="1">
    <source>
        <dbReference type="Pfam" id="PF00144"/>
    </source>
</evidence>
<dbReference type="PROSITE" id="PS51257">
    <property type="entry name" value="PROKAR_LIPOPROTEIN"/>
    <property type="match status" value="1"/>
</dbReference>
<protein>
    <submittedName>
        <fullName evidence="2">Beta-lactamase family protein</fullName>
    </submittedName>
</protein>
<dbReference type="AlphaFoldDB" id="A0A936ZZQ1"/>
<dbReference type="PANTHER" id="PTHR46825">
    <property type="entry name" value="D-ALANYL-D-ALANINE-CARBOXYPEPTIDASE/ENDOPEPTIDASE AMPH"/>
    <property type="match status" value="1"/>
</dbReference>
<dbReference type="Gene3D" id="3.40.710.10">
    <property type="entry name" value="DD-peptidase/beta-lactamase superfamily"/>
    <property type="match status" value="1"/>
</dbReference>
<dbReference type="InterPro" id="IPR012338">
    <property type="entry name" value="Beta-lactam/transpept-like"/>
</dbReference>
<dbReference type="EMBL" id="JAERQJ010000008">
    <property type="protein sequence ID" value="MBL0685341.1"/>
    <property type="molecule type" value="Genomic_DNA"/>
</dbReference>